<evidence type="ECO:0000256" key="3">
    <source>
        <dbReference type="PIRSR" id="PIRSR006334-1"/>
    </source>
</evidence>
<name>E1Z310_CHLVA</name>
<feature type="binding site" evidence="5">
    <location>
        <position position="100"/>
    </location>
    <ligand>
        <name>Zn(2+)</name>
        <dbReference type="ChEBI" id="CHEBI:29105"/>
        <note>catalytic</note>
    </ligand>
</feature>
<dbReference type="Pfam" id="PF08211">
    <property type="entry name" value="dCMP_cyt_deam_2"/>
    <property type="match status" value="1"/>
</dbReference>
<dbReference type="GO" id="GO:0005829">
    <property type="term" value="C:cytosol"/>
    <property type="evidence" value="ECO:0007669"/>
    <property type="project" value="TreeGrafter"/>
</dbReference>
<comment type="similarity">
    <text evidence="1">Belongs to the cytidine and deoxycytidylate deaminase family.</text>
</comment>
<dbReference type="PROSITE" id="PS51747">
    <property type="entry name" value="CYT_DCMP_DEAMINASES_2"/>
    <property type="match status" value="2"/>
</dbReference>
<dbReference type="OrthoDB" id="414540at2759"/>
<dbReference type="InterPro" id="IPR002125">
    <property type="entry name" value="CMP_dCMP_dom"/>
</dbReference>
<feature type="active site" description="Proton donor" evidence="3">
    <location>
        <position position="75"/>
    </location>
</feature>
<evidence type="ECO:0000256" key="1">
    <source>
        <dbReference type="ARBA" id="ARBA00006576"/>
    </source>
</evidence>
<comment type="cofactor">
    <cofactor evidence="5">
        <name>Zn(2+)</name>
        <dbReference type="ChEBI" id="CHEBI:29105"/>
    </cofactor>
    <text evidence="5">Binds 1 zinc ion.</text>
</comment>
<gene>
    <name evidence="7" type="ORF">CHLNCDRAFT_18754</name>
</gene>
<comment type="subunit">
    <text evidence="2">Homodimer.</text>
</comment>
<evidence type="ECO:0000259" key="6">
    <source>
        <dbReference type="PROSITE" id="PS51747"/>
    </source>
</evidence>
<reference evidence="7 8" key="1">
    <citation type="journal article" date="2010" name="Plant Cell">
        <title>The Chlorella variabilis NC64A genome reveals adaptation to photosymbiosis, coevolution with viruses, and cryptic sex.</title>
        <authorList>
            <person name="Blanc G."/>
            <person name="Duncan G."/>
            <person name="Agarkova I."/>
            <person name="Borodovsky M."/>
            <person name="Gurnon J."/>
            <person name="Kuo A."/>
            <person name="Lindquist E."/>
            <person name="Lucas S."/>
            <person name="Pangilinan J."/>
            <person name="Polle J."/>
            <person name="Salamov A."/>
            <person name="Terry A."/>
            <person name="Yamada T."/>
            <person name="Dunigan D.D."/>
            <person name="Grigoriev I.V."/>
            <person name="Claverie J.M."/>
            <person name="Van Etten J.L."/>
        </authorList>
    </citation>
    <scope>NUCLEOTIDE SEQUENCE [LARGE SCALE GENOMIC DNA]</scope>
    <source>
        <strain evidence="7 8">NC64A</strain>
    </source>
</reference>
<organism evidence="8">
    <name type="scientific">Chlorella variabilis</name>
    <name type="common">Green alga</name>
    <dbReference type="NCBI Taxonomy" id="554065"/>
    <lineage>
        <taxon>Eukaryota</taxon>
        <taxon>Viridiplantae</taxon>
        <taxon>Chlorophyta</taxon>
        <taxon>core chlorophytes</taxon>
        <taxon>Trebouxiophyceae</taxon>
        <taxon>Chlorellales</taxon>
        <taxon>Chlorellaceae</taxon>
        <taxon>Chlorella clade</taxon>
        <taxon>Chlorella</taxon>
    </lineage>
</organism>
<evidence type="ECO:0000313" key="7">
    <source>
        <dbReference type="EMBL" id="EFN60089.1"/>
    </source>
</evidence>
<keyword evidence="5" id="KW-0479">Metal-binding</keyword>
<dbReference type="KEGG" id="cvr:CHLNCDRAFT_18754"/>
<dbReference type="PIRSF" id="PIRSF006334">
    <property type="entry name" value="Cdd_plus_pseudo"/>
    <property type="match status" value="1"/>
</dbReference>
<dbReference type="GO" id="GO:0055086">
    <property type="term" value="P:nucleobase-containing small molecule metabolic process"/>
    <property type="evidence" value="ECO:0007669"/>
    <property type="project" value="UniProtKB-ARBA"/>
</dbReference>
<dbReference type="PANTHER" id="PTHR11644:SF2">
    <property type="entry name" value="CYTIDINE DEAMINASE"/>
    <property type="match status" value="1"/>
</dbReference>
<dbReference type="GO" id="GO:0072527">
    <property type="term" value="P:pyrimidine-containing compound metabolic process"/>
    <property type="evidence" value="ECO:0007669"/>
    <property type="project" value="UniProtKB-ARBA"/>
</dbReference>
<dbReference type="AlphaFoldDB" id="E1Z310"/>
<feature type="binding site" evidence="5">
    <location>
        <position position="73"/>
    </location>
    <ligand>
        <name>Zn(2+)</name>
        <dbReference type="ChEBI" id="CHEBI:29105"/>
        <note>catalytic</note>
    </ligand>
</feature>
<evidence type="ECO:0000313" key="8">
    <source>
        <dbReference type="Proteomes" id="UP000008141"/>
    </source>
</evidence>
<dbReference type="CDD" id="cd01283">
    <property type="entry name" value="cytidine_deaminase"/>
    <property type="match status" value="2"/>
</dbReference>
<evidence type="ECO:0000256" key="4">
    <source>
        <dbReference type="PIRSR" id="PIRSR006334-2"/>
    </source>
</evidence>
<dbReference type="eggNOG" id="KOG0833">
    <property type="taxonomic scope" value="Eukaryota"/>
</dbReference>
<dbReference type="STRING" id="554065.E1Z310"/>
<protein>
    <recommendedName>
        <fullName evidence="6">CMP/dCMP-type deaminase domain-containing protein</fullName>
    </recommendedName>
</protein>
<dbReference type="InterPro" id="IPR050202">
    <property type="entry name" value="Cyt/Deoxycyt_deaminase"/>
</dbReference>
<feature type="domain" description="CMP/dCMP-type deaminase" evidence="6">
    <location>
        <begin position="19"/>
        <end position="138"/>
    </location>
</feature>
<dbReference type="PANTHER" id="PTHR11644">
    <property type="entry name" value="CYTIDINE DEAMINASE"/>
    <property type="match status" value="1"/>
</dbReference>
<dbReference type="Proteomes" id="UP000008141">
    <property type="component" value="Unassembled WGS sequence"/>
</dbReference>
<dbReference type="GO" id="GO:0008270">
    <property type="term" value="F:zinc ion binding"/>
    <property type="evidence" value="ECO:0007669"/>
    <property type="project" value="InterPro"/>
</dbReference>
<dbReference type="GeneID" id="17359276"/>
<dbReference type="InParanoid" id="E1Z310"/>
<feature type="non-terminal residue" evidence="7">
    <location>
        <position position="1"/>
    </location>
</feature>
<feature type="binding site" evidence="4">
    <location>
        <begin position="60"/>
        <end position="62"/>
    </location>
    <ligand>
        <name>substrate</name>
    </ligand>
</feature>
<dbReference type="RefSeq" id="XP_005852191.1">
    <property type="nucleotide sequence ID" value="XM_005852129.1"/>
</dbReference>
<evidence type="ECO:0000256" key="5">
    <source>
        <dbReference type="PIRSR" id="PIRSR006334-3"/>
    </source>
</evidence>
<dbReference type="NCBIfam" id="NF006537">
    <property type="entry name" value="PRK09027.1"/>
    <property type="match status" value="1"/>
</dbReference>
<dbReference type="EMBL" id="GL433835">
    <property type="protein sequence ID" value="EFN60089.1"/>
    <property type="molecule type" value="Genomic_DNA"/>
</dbReference>
<sequence>KFRLAPEEVAALQSKHGVGEDELLSRLLGPAAELARPPISSFHVGAVGLGSSGALYVGVNLEFARLPLYNSVHAEQFLLVNALHHGEREIRQLVVSAAPCGHCRQFYSELACAESVRFSFQGGNYSLGQLLPMRFKPADLLPDPATPLLLQPQDNRVQLTATARKLLKARAGDAAFERAAAEALAAAVGSYSPYSRCPSGLAIVTQAGGVYSGGYVESAAYNPSLPPLQTAIVAAVIDGMPYTAVDEVVLVELADGQVQHARTTRVALKKIAPHARLTVLPAEWAASS</sequence>
<accession>E1Z310</accession>
<dbReference type="SUPFAM" id="SSF53927">
    <property type="entry name" value="Cytidine deaminase-like"/>
    <property type="match status" value="2"/>
</dbReference>
<dbReference type="Pfam" id="PF00383">
    <property type="entry name" value="dCMP_cyt_deam_1"/>
    <property type="match status" value="1"/>
</dbReference>
<dbReference type="Gene3D" id="3.40.140.10">
    <property type="entry name" value="Cytidine Deaminase, domain 2"/>
    <property type="match status" value="2"/>
</dbReference>
<evidence type="ECO:0000256" key="2">
    <source>
        <dbReference type="ARBA" id="ARBA00011738"/>
    </source>
</evidence>
<feature type="domain" description="CMP/dCMP-type deaminase" evidence="6">
    <location>
        <begin position="174"/>
        <end position="288"/>
    </location>
</feature>
<dbReference type="FunCoup" id="E1Z310">
    <property type="interactions" value="119"/>
</dbReference>
<dbReference type="OMA" id="NYSPCGH"/>
<proteinExistence type="inferred from homology"/>
<dbReference type="InterPro" id="IPR016193">
    <property type="entry name" value="Cytidine_deaminase-like"/>
</dbReference>
<feature type="binding site" evidence="5">
    <location>
        <position position="103"/>
    </location>
    <ligand>
        <name>Zn(2+)</name>
        <dbReference type="ChEBI" id="CHEBI:29105"/>
        <note>catalytic</note>
    </ligand>
</feature>
<keyword evidence="8" id="KW-1185">Reference proteome</keyword>
<keyword evidence="5" id="KW-0862">Zinc</keyword>
<dbReference type="InterPro" id="IPR013171">
    <property type="entry name" value="Cyd/dCyd_deaminase_Zn-bd"/>
</dbReference>
<dbReference type="GO" id="GO:0004126">
    <property type="term" value="F:cytidine deaminase activity"/>
    <property type="evidence" value="ECO:0007669"/>
    <property type="project" value="InterPro"/>
</dbReference>